<evidence type="ECO:0000256" key="1">
    <source>
        <dbReference type="SAM" id="Coils"/>
    </source>
</evidence>
<name>A0A5U3S0G8_SALET</name>
<reference evidence="2" key="1">
    <citation type="submission" date="2018-07" db="EMBL/GenBank/DDBJ databases">
        <authorList>
            <consortium name="GenomeTrakr network: Whole genome sequencing for foodborne pathogen traceback"/>
        </authorList>
    </citation>
    <scope>NUCLEOTIDE SEQUENCE</scope>
    <source>
        <strain evidence="2">ADRDL-NGUA-38</strain>
    </source>
</reference>
<comment type="caution">
    <text evidence="2">The sequence shown here is derived from an EMBL/GenBank/DDBJ whole genome shotgun (WGS) entry which is preliminary data.</text>
</comment>
<organism evidence="2">
    <name type="scientific">Salmonella enterica I</name>
    <dbReference type="NCBI Taxonomy" id="59201"/>
    <lineage>
        <taxon>Bacteria</taxon>
        <taxon>Pseudomonadati</taxon>
        <taxon>Pseudomonadota</taxon>
        <taxon>Gammaproteobacteria</taxon>
        <taxon>Enterobacterales</taxon>
        <taxon>Enterobacteriaceae</taxon>
        <taxon>Salmonella</taxon>
    </lineage>
</organism>
<dbReference type="AlphaFoldDB" id="A0A5U3S0G8"/>
<feature type="coiled-coil region" evidence="1">
    <location>
        <begin position="273"/>
        <end position="330"/>
    </location>
</feature>
<keyword evidence="1" id="KW-0175">Coiled coil</keyword>
<sequence length="584" mass="65786">MSMGIYVVCHDEDTGVTYYSDGSIGYRQEDDSKIIVDSDSDFIYYKDGSHTSIEITPDELRAHYEYYASRGYFDENEVVEQKSPSVTLNSTTFFNHNTPARINENPVNAPLENLGEDKNNNSAILPGYGNYIFEYMNAVAHRELKSASIMATLQTLSAISPKIKGYGKVPLGLVTFTVCESGAGKEMPQKIYDDIVIETGMAAAGKFTSTKTIYMDIYHGKHRAAFLSDEVHELLASMSSKRSEHMNGSEGALMSITESDKAKLTSTHRNEIIKLINEEIKGYKSQLAKLEQGVDEDGQMIRDDKKKSIKSAIDKKIELAKDEVKKIRETSYFDNVRLGFFGSTTPIEMAPHINKRILQNGFLARCVFAYTDYVEKSKIPEENEIAFMAIKRYAKWISERAGEITATSEAEEFLEDKRKEYDLDEYRLNKEYGALYRRMSAKINKVASLLAVGNHDLKITLAQAKAAFKIVNDSFEQLKNLCEEGESTSEIVDFEDELELRIYKEINKYNGDWCSLGNLNDSAFKPRSIRAKLRLFKISTTSFLSSLQGKGYLESVSGARGGKSFKLTQKGRERGDELLKIAGE</sequence>
<dbReference type="EMBL" id="AAGMSH010000107">
    <property type="protein sequence ID" value="EBP6617686.1"/>
    <property type="molecule type" value="Genomic_DNA"/>
</dbReference>
<accession>A0A5U3S0G8</accession>
<evidence type="ECO:0000313" key="2">
    <source>
        <dbReference type="EMBL" id="EBP6617686.1"/>
    </source>
</evidence>
<gene>
    <name evidence="2" type="ORF">AGQ41_23030</name>
</gene>
<protein>
    <submittedName>
        <fullName evidence="2">DUF3987 domain-containing protein</fullName>
    </submittedName>
</protein>
<proteinExistence type="predicted"/>